<proteinExistence type="predicted"/>
<dbReference type="Proteomes" id="UP001156484">
    <property type="component" value="Chromosome"/>
</dbReference>
<evidence type="ECO:0000313" key="1">
    <source>
        <dbReference type="EMBL" id="UYP21074.1"/>
    </source>
</evidence>
<sequence length="110" mass="11571">MRGDAPSHDDPGLQPERTSLSWLRTGAVLGAVVLVFMRLAPGPGPVVATIGLVCLVPVLAVLLASRAGHRARVRGLVAGRAPYFWWRNVAITATVVVLALASAILMLTSH</sequence>
<protein>
    <submittedName>
        <fullName evidence="1">DUF202 domain-containing protein</fullName>
    </submittedName>
</protein>
<keyword evidence="2" id="KW-1185">Reference proteome</keyword>
<organism evidence="1 2">
    <name type="scientific">Rhodococcus sacchari</name>
    <dbReference type="NCBI Taxonomy" id="2962047"/>
    <lineage>
        <taxon>Bacteria</taxon>
        <taxon>Bacillati</taxon>
        <taxon>Actinomycetota</taxon>
        <taxon>Actinomycetes</taxon>
        <taxon>Mycobacteriales</taxon>
        <taxon>Nocardiaceae</taxon>
        <taxon>Rhodococcus</taxon>
    </lineage>
</organism>
<gene>
    <name evidence="1" type="ORF">OED52_15605</name>
</gene>
<evidence type="ECO:0000313" key="2">
    <source>
        <dbReference type="Proteomes" id="UP001156484"/>
    </source>
</evidence>
<accession>A0ACD4DM14</accession>
<name>A0ACD4DM14_9NOCA</name>
<dbReference type="EMBL" id="CP107551">
    <property type="protein sequence ID" value="UYP21074.1"/>
    <property type="molecule type" value="Genomic_DNA"/>
</dbReference>
<reference evidence="1" key="1">
    <citation type="submission" date="2022-10" db="EMBL/GenBank/DDBJ databases">
        <title>Rhodococcus ferula Z13 complete genome.</title>
        <authorList>
            <person name="Long X."/>
            <person name="Zang M."/>
        </authorList>
    </citation>
    <scope>NUCLEOTIDE SEQUENCE</scope>
    <source>
        <strain evidence="1">Z13</strain>
    </source>
</reference>